<dbReference type="AlphaFoldDB" id="A0A0J7YMI6"/>
<organism evidence="1 2">
    <name type="scientific">Beta vulgaris subsp. vulgaris</name>
    <name type="common">Beet</name>
    <dbReference type="NCBI Taxonomy" id="3555"/>
    <lineage>
        <taxon>Eukaryota</taxon>
        <taxon>Viridiplantae</taxon>
        <taxon>Streptophyta</taxon>
        <taxon>Embryophyta</taxon>
        <taxon>Tracheophyta</taxon>
        <taxon>Spermatophyta</taxon>
        <taxon>Magnoliopsida</taxon>
        <taxon>eudicotyledons</taxon>
        <taxon>Gunneridae</taxon>
        <taxon>Pentapetalae</taxon>
        <taxon>Caryophyllales</taxon>
        <taxon>Chenopodiaceae</taxon>
        <taxon>Betoideae</taxon>
        <taxon>Beta</taxon>
    </lineage>
</organism>
<protein>
    <submittedName>
        <fullName evidence="1">Uncharacterized protein</fullName>
    </submittedName>
</protein>
<name>A0A0J7YMI6_BETVV</name>
<gene>
    <name evidence="1" type="ORF">BVRB_042420</name>
</gene>
<dbReference type="EMBL" id="KQ121711">
    <property type="protein sequence ID" value="KMS64811.1"/>
    <property type="molecule type" value="Genomic_DNA"/>
</dbReference>
<dbReference type="Gramene" id="KMS64811">
    <property type="protein sequence ID" value="KMS64811"/>
    <property type="gene ID" value="BVRB_042420"/>
</dbReference>
<keyword evidence="2" id="KW-1185">Reference proteome</keyword>
<evidence type="ECO:0000313" key="1">
    <source>
        <dbReference type="EMBL" id="KMS64811.1"/>
    </source>
</evidence>
<proteinExistence type="predicted"/>
<feature type="non-terminal residue" evidence="1">
    <location>
        <position position="1"/>
    </location>
</feature>
<dbReference type="Proteomes" id="UP000035740">
    <property type="component" value="Unassembled WGS sequence"/>
</dbReference>
<sequence>MLAFNTDGSDGGPRRRRPLRGPVFDLCSFMMFSFLLPHLFEVTVNARFVYYYSPGRAAGREVRRAGPRQGPETFIPRNVCHVDRQHAGLRALYAARDRGRTAPPRVVEDAVVSGSSGRGCVFYGLACYHNKGHETVEYCPNVQLDHRFCWCLKPMHEFDNILVFLIALNTM</sequence>
<accession>A0A0J7YMI6</accession>
<reference evidence="1 2" key="1">
    <citation type="journal article" date="2014" name="Nature">
        <title>The genome of the recently domesticated crop plant sugar beet (Beta vulgaris).</title>
        <authorList>
            <person name="Dohm J.C."/>
            <person name="Minoche A.E."/>
            <person name="Holtgrawe D."/>
            <person name="Capella-Gutierrez S."/>
            <person name="Zakrzewski F."/>
            <person name="Tafer H."/>
            <person name="Rupp O."/>
            <person name="Sorensen T.R."/>
            <person name="Stracke R."/>
            <person name="Reinhardt R."/>
            <person name="Goesmann A."/>
            <person name="Kraft T."/>
            <person name="Schulz B."/>
            <person name="Stadler P.F."/>
            <person name="Schmidt T."/>
            <person name="Gabaldon T."/>
            <person name="Lehrach H."/>
            <person name="Weisshaar B."/>
            <person name="Himmelbauer H."/>
        </authorList>
    </citation>
    <scope>NUCLEOTIDE SEQUENCE [LARGE SCALE GENOMIC DNA]</scope>
    <source>
        <tissue evidence="1">Taproot</tissue>
    </source>
</reference>
<evidence type="ECO:0000313" key="2">
    <source>
        <dbReference type="Proteomes" id="UP000035740"/>
    </source>
</evidence>